<reference evidence="2" key="1">
    <citation type="submission" date="2017-01" db="EMBL/GenBank/DDBJ databases">
        <authorList>
            <person name="Wang Y."/>
            <person name="White M."/>
            <person name="Kvist S."/>
            <person name="Moncalvo J.-M."/>
        </authorList>
    </citation>
    <scope>NUCLEOTIDE SEQUENCE [LARGE SCALE GENOMIC DNA]</scope>
    <source>
        <strain evidence="2">ID-206-W2</strain>
    </source>
</reference>
<gene>
    <name evidence="1" type="ORF">AYI69_g75</name>
</gene>
<organism evidence="1 2">
    <name type="scientific">Smittium culicis</name>
    <dbReference type="NCBI Taxonomy" id="133412"/>
    <lineage>
        <taxon>Eukaryota</taxon>
        <taxon>Fungi</taxon>
        <taxon>Fungi incertae sedis</taxon>
        <taxon>Zoopagomycota</taxon>
        <taxon>Kickxellomycotina</taxon>
        <taxon>Harpellomycetes</taxon>
        <taxon>Harpellales</taxon>
        <taxon>Legeriomycetaceae</taxon>
        <taxon>Smittium</taxon>
    </lineage>
</organism>
<evidence type="ECO:0000313" key="1">
    <source>
        <dbReference type="EMBL" id="OMJ30383.1"/>
    </source>
</evidence>
<dbReference type="Proteomes" id="UP000187429">
    <property type="component" value="Unassembled WGS sequence"/>
</dbReference>
<protein>
    <submittedName>
        <fullName evidence="1">Uncharacterized protein</fullName>
    </submittedName>
</protein>
<sequence length="92" mass="10742">MLGYKSEYKTKTVYVLKCVIKKIVISFVPVNPRFSYDPLEQRDMQCDKSHKNVLKRRGSQDTLVNEINEIPRIPLRENLRIQIASTHLLLAV</sequence>
<keyword evidence="2" id="KW-1185">Reference proteome</keyword>
<comment type="caution">
    <text evidence="1">The sequence shown here is derived from an EMBL/GenBank/DDBJ whole genome shotgun (WGS) entry which is preliminary data.</text>
</comment>
<evidence type="ECO:0000313" key="2">
    <source>
        <dbReference type="Proteomes" id="UP000187429"/>
    </source>
</evidence>
<dbReference type="EMBL" id="LSSM01000018">
    <property type="protein sequence ID" value="OMJ30383.1"/>
    <property type="molecule type" value="Genomic_DNA"/>
</dbReference>
<dbReference type="AlphaFoldDB" id="A0A1R1YU11"/>
<proteinExistence type="predicted"/>
<accession>A0A1R1YU11</accession>
<dbReference type="OrthoDB" id="5620766at2759"/>
<name>A0A1R1YU11_9FUNG</name>